<accession>A0A7L9U659</accession>
<sequence>MPDAPLDRAGGRPEGKLVIAPWGELPPWDRFNDAVLHGWGRIDLGNEHPDDGHPARYPDAYDTGFDDPGPAYRYGDEMAHTDKLSGLAWEGAPPLPRASTR</sequence>
<organism evidence="1 2">
    <name type="scientific">Massilia litorea</name>
    <dbReference type="NCBI Taxonomy" id="2769491"/>
    <lineage>
        <taxon>Bacteria</taxon>
        <taxon>Pseudomonadati</taxon>
        <taxon>Pseudomonadota</taxon>
        <taxon>Betaproteobacteria</taxon>
        <taxon>Burkholderiales</taxon>
        <taxon>Oxalobacteraceae</taxon>
        <taxon>Telluria group</taxon>
        <taxon>Massilia</taxon>
    </lineage>
</organism>
<gene>
    <name evidence="1" type="ORF">LPB04_03980</name>
</gene>
<dbReference type="AlphaFoldDB" id="A0A7L9U659"/>
<name>A0A7L9U659_9BURK</name>
<dbReference type="Proteomes" id="UP000593875">
    <property type="component" value="Chromosome"/>
</dbReference>
<dbReference type="EMBL" id="CP062941">
    <property type="protein sequence ID" value="QOL50478.1"/>
    <property type="molecule type" value="Genomic_DNA"/>
</dbReference>
<dbReference type="RefSeq" id="WP_193687471.1">
    <property type="nucleotide sequence ID" value="NZ_CP062941.1"/>
</dbReference>
<evidence type="ECO:0000313" key="1">
    <source>
        <dbReference type="EMBL" id="QOL50478.1"/>
    </source>
</evidence>
<evidence type="ECO:0000313" key="2">
    <source>
        <dbReference type="Proteomes" id="UP000593875"/>
    </source>
</evidence>
<protein>
    <submittedName>
        <fullName evidence="1">Uncharacterized protein</fullName>
    </submittedName>
</protein>
<keyword evidence="2" id="KW-1185">Reference proteome</keyword>
<proteinExistence type="predicted"/>
<dbReference type="KEGG" id="mlir:LPB04_03980"/>
<reference evidence="1 2" key="1">
    <citation type="submission" date="2020-10" db="EMBL/GenBank/DDBJ databases">
        <title>Genome sequencing of Massilia sp. LPB0304.</title>
        <authorList>
            <person name="Kim J."/>
        </authorList>
    </citation>
    <scope>NUCLEOTIDE SEQUENCE [LARGE SCALE GENOMIC DNA]</scope>
    <source>
        <strain evidence="1 2">LPB0304</strain>
    </source>
</reference>